<dbReference type="SUPFAM" id="SSF49854">
    <property type="entry name" value="Spermadhesin, CUB domain"/>
    <property type="match status" value="1"/>
</dbReference>
<sequence length="253" mass="28714">MKFQSFFLTRISEALLSHCGSEQLIIGSEPVMIQSPAFPEYFPVQSQCQWQVTSSENLKISFMNWDMPVERDICRSVNLMITANGKSARLCSDNPSEIIIERTQLSFLLISDIVRRNSSILPPSYRFKVELSSTIEMPNTLIENIDDYGDLLWPDKPSYRTRVGYGAERGNWSGFHREAFVSFAKIGPTASPTPNSTSSHNPWHEDALPNNENKEMKERIQWVELGVGTGNRSEPLHSTSCDKQNGHSSNYQF</sequence>
<keyword evidence="6" id="KW-1185">Reference proteome</keyword>
<dbReference type="Gene3D" id="2.60.120.290">
    <property type="entry name" value="Spermadhesin, CUB domain"/>
    <property type="match status" value="1"/>
</dbReference>
<feature type="compositionally biased region" description="Low complexity" evidence="3">
    <location>
        <begin position="188"/>
        <end position="201"/>
    </location>
</feature>
<evidence type="ECO:0000256" key="2">
    <source>
        <dbReference type="PROSITE-ProRule" id="PRU00059"/>
    </source>
</evidence>
<feature type="compositionally biased region" description="Basic and acidic residues" evidence="3">
    <location>
        <begin position="202"/>
        <end position="213"/>
    </location>
</feature>
<evidence type="ECO:0000313" key="6">
    <source>
        <dbReference type="Proteomes" id="UP001158576"/>
    </source>
</evidence>
<keyword evidence="1 2" id="KW-1015">Disulfide bond</keyword>
<dbReference type="PROSITE" id="PS01180">
    <property type="entry name" value="CUB"/>
    <property type="match status" value="1"/>
</dbReference>
<feature type="domain" description="CUB" evidence="4">
    <location>
        <begin position="19"/>
        <end position="134"/>
    </location>
</feature>
<evidence type="ECO:0000259" key="4">
    <source>
        <dbReference type="PROSITE" id="PS01180"/>
    </source>
</evidence>
<dbReference type="Proteomes" id="UP001158576">
    <property type="component" value="Chromosome XSR"/>
</dbReference>
<dbReference type="EMBL" id="OU015569">
    <property type="protein sequence ID" value="CAG5098326.1"/>
    <property type="molecule type" value="Genomic_DNA"/>
</dbReference>
<evidence type="ECO:0000313" key="5">
    <source>
        <dbReference type="EMBL" id="CAG5098326.1"/>
    </source>
</evidence>
<protein>
    <submittedName>
        <fullName evidence="5">Oidioi.mRNA.OKI2018_I69.XSR.g15566.t2.cds</fullName>
    </submittedName>
</protein>
<reference evidence="5 6" key="1">
    <citation type="submission" date="2021-04" db="EMBL/GenBank/DDBJ databases">
        <authorList>
            <person name="Bliznina A."/>
        </authorList>
    </citation>
    <scope>NUCLEOTIDE SEQUENCE [LARGE SCALE GENOMIC DNA]</scope>
</reference>
<evidence type="ECO:0000256" key="3">
    <source>
        <dbReference type="SAM" id="MobiDB-lite"/>
    </source>
</evidence>
<evidence type="ECO:0000256" key="1">
    <source>
        <dbReference type="ARBA" id="ARBA00023157"/>
    </source>
</evidence>
<comment type="caution">
    <text evidence="2">Lacks conserved residue(s) required for the propagation of feature annotation.</text>
</comment>
<dbReference type="InterPro" id="IPR035914">
    <property type="entry name" value="Sperma_CUB_dom_sf"/>
</dbReference>
<feature type="region of interest" description="Disordered" evidence="3">
    <location>
        <begin position="229"/>
        <end position="253"/>
    </location>
</feature>
<accession>A0ABN7SID5</accession>
<dbReference type="InterPro" id="IPR000859">
    <property type="entry name" value="CUB_dom"/>
</dbReference>
<feature type="disulfide bond" evidence="2">
    <location>
        <begin position="74"/>
        <end position="91"/>
    </location>
</feature>
<feature type="compositionally biased region" description="Polar residues" evidence="3">
    <location>
        <begin position="230"/>
        <end position="253"/>
    </location>
</feature>
<dbReference type="Pfam" id="PF00431">
    <property type="entry name" value="CUB"/>
    <property type="match status" value="1"/>
</dbReference>
<feature type="region of interest" description="Disordered" evidence="3">
    <location>
        <begin position="188"/>
        <end position="213"/>
    </location>
</feature>
<proteinExistence type="predicted"/>
<gene>
    <name evidence="5" type="ORF">OKIOD_LOCUS7124</name>
</gene>
<organism evidence="5 6">
    <name type="scientific">Oikopleura dioica</name>
    <name type="common">Tunicate</name>
    <dbReference type="NCBI Taxonomy" id="34765"/>
    <lineage>
        <taxon>Eukaryota</taxon>
        <taxon>Metazoa</taxon>
        <taxon>Chordata</taxon>
        <taxon>Tunicata</taxon>
        <taxon>Appendicularia</taxon>
        <taxon>Copelata</taxon>
        <taxon>Oikopleuridae</taxon>
        <taxon>Oikopleura</taxon>
    </lineage>
</organism>
<name>A0ABN7SID5_OIKDI</name>